<dbReference type="InterPro" id="IPR019199">
    <property type="entry name" value="Virulence_VapD/CRISPR_Cas2"/>
</dbReference>
<evidence type="ECO:0000313" key="10">
    <source>
        <dbReference type="EMBL" id="RRD30251.1"/>
    </source>
</evidence>
<comment type="cofactor">
    <cofactor evidence="1 9">
        <name>Mg(2+)</name>
        <dbReference type="ChEBI" id="CHEBI:18420"/>
    </cofactor>
</comment>
<name>A0A3P1V7Z4_9ACTO</name>
<comment type="subunit">
    <text evidence="9">Homodimer, forms a heterotetramer with a Cas1 homodimer.</text>
</comment>
<reference evidence="10 11" key="1">
    <citation type="submission" date="2018-11" db="EMBL/GenBank/DDBJ databases">
        <title>Genomes From Bacteria Associated with the Canine Oral Cavity: a Test Case for Automated Genome-Based Taxonomic Assignment.</title>
        <authorList>
            <person name="Coil D.A."/>
            <person name="Jospin G."/>
            <person name="Darling A.E."/>
            <person name="Wallis C."/>
            <person name="Davis I.J."/>
            <person name="Harris S."/>
            <person name="Eisen J.A."/>
            <person name="Holcombe L.J."/>
            <person name="O'Flynn C."/>
        </authorList>
    </citation>
    <scope>NUCLEOTIDE SEQUENCE [LARGE SCALE GENOMIC DNA]</scope>
    <source>
        <strain evidence="10 11">OH5050</strain>
    </source>
</reference>
<keyword evidence="4 9" id="KW-0479">Metal-binding</keyword>
<evidence type="ECO:0000256" key="7">
    <source>
        <dbReference type="ARBA" id="ARBA00022842"/>
    </source>
</evidence>
<dbReference type="PANTHER" id="PTHR34405">
    <property type="entry name" value="CRISPR-ASSOCIATED ENDORIBONUCLEASE CAS2"/>
    <property type="match status" value="1"/>
</dbReference>
<protein>
    <recommendedName>
        <fullName evidence="9">CRISPR-associated endoribonuclease Cas2</fullName>
        <ecNumber evidence="9">3.1.-.-</ecNumber>
    </recommendedName>
</protein>
<evidence type="ECO:0000256" key="2">
    <source>
        <dbReference type="ARBA" id="ARBA00009959"/>
    </source>
</evidence>
<proteinExistence type="inferred from homology"/>
<evidence type="ECO:0000256" key="5">
    <source>
        <dbReference type="ARBA" id="ARBA00022759"/>
    </source>
</evidence>
<evidence type="ECO:0000256" key="1">
    <source>
        <dbReference type="ARBA" id="ARBA00001946"/>
    </source>
</evidence>
<dbReference type="NCBIfam" id="TIGR01573">
    <property type="entry name" value="cas2"/>
    <property type="match status" value="1"/>
</dbReference>
<dbReference type="InterPro" id="IPR021127">
    <property type="entry name" value="CRISPR_associated_Cas2"/>
</dbReference>
<dbReference type="GO" id="GO:0016787">
    <property type="term" value="F:hydrolase activity"/>
    <property type="evidence" value="ECO:0007669"/>
    <property type="project" value="UniProtKB-KW"/>
</dbReference>
<keyword evidence="6 9" id="KW-0378">Hydrolase</keyword>
<evidence type="ECO:0000256" key="6">
    <source>
        <dbReference type="ARBA" id="ARBA00022801"/>
    </source>
</evidence>
<dbReference type="GO" id="GO:0051607">
    <property type="term" value="P:defense response to virus"/>
    <property type="evidence" value="ECO:0007669"/>
    <property type="project" value="UniProtKB-UniRule"/>
</dbReference>
<dbReference type="SUPFAM" id="SSF143430">
    <property type="entry name" value="TTP0101/SSO1404-like"/>
    <property type="match status" value="1"/>
</dbReference>
<gene>
    <name evidence="9 10" type="primary">cas2</name>
    <name evidence="10" type="ORF">EII10_03870</name>
</gene>
<evidence type="ECO:0000256" key="4">
    <source>
        <dbReference type="ARBA" id="ARBA00022723"/>
    </source>
</evidence>
<dbReference type="HAMAP" id="MF_01471">
    <property type="entry name" value="Cas2"/>
    <property type="match status" value="1"/>
</dbReference>
<evidence type="ECO:0000313" key="11">
    <source>
        <dbReference type="Proteomes" id="UP000271272"/>
    </source>
</evidence>
<accession>A0A3P1V7Z4</accession>
<dbReference type="EMBL" id="RQZC01000003">
    <property type="protein sequence ID" value="RRD30251.1"/>
    <property type="molecule type" value="Genomic_DNA"/>
</dbReference>
<dbReference type="EC" id="3.1.-.-" evidence="9"/>
<dbReference type="GO" id="GO:0004521">
    <property type="term" value="F:RNA endonuclease activity"/>
    <property type="evidence" value="ECO:0007669"/>
    <property type="project" value="InterPro"/>
</dbReference>
<evidence type="ECO:0000256" key="3">
    <source>
        <dbReference type="ARBA" id="ARBA00022722"/>
    </source>
</evidence>
<keyword evidence="3 9" id="KW-0540">Nuclease</keyword>
<keyword evidence="5 9" id="KW-0255">Endonuclease</keyword>
<comment type="caution">
    <text evidence="10">The sequence shown here is derived from an EMBL/GenBank/DDBJ whole genome shotgun (WGS) entry which is preliminary data.</text>
</comment>
<dbReference type="GO" id="GO:0043571">
    <property type="term" value="P:maintenance of CRISPR repeat elements"/>
    <property type="evidence" value="ECO:0007669"/>
    <property type="project" value="UniProtKB-UniRule"/>
</dbReference>
<organism evidence="10 11">
    <name type="scientific">Actinomyces bowdenii</name>
    <dbReference type="NCBI Taxonomy" id="131109"/>
    <lineage>
        <taxon>Bacteria</taxon>
        <taxon>Bacillati</taxon>
        <taxon>Actinomycetota</taxon>
        <taxon>Actinomycetes</taxon>
        <taxon>Actinomycetales</taxon>
        <taxon>Actinomycetaceae</taxon>
        <taxon>Actinomyces</taxon>
    </lineage>
</organism>
<sequence length="100" mass="11329">MMRDDVRRVLVAYDVPSDRRRNRVAKKLLTYGDRIQYSVFVVDASPAKLLRMRGELDGIIDAEEDSVLLCDVGLLSSIDERRFSYVGLTRTITPEGPLIA</sequence>
<dbReference type="PANTHER" id="PTHR34405:SF3">
    <property type="entry name" value="CRISPR-ASSOCIATED ENDORIBONUCLEASE CAS2 3"/>
    <property type="match status" value="1"/>
</dbReference>
<dbReference type="Gene3D" id="3.30.70.240">
    <property type="match status" value="1"/>
</dbReference>
<keyword evidence="7 9" id="KW-0460">Magnesium</keyword>
<comment type="function">
    <text evidence="9">CRISPR (clustered regularly interspaced short palindromic repeat), is an adaptive immune system that provides protection against mobile genetic elements (viruses, transposable elements and conjugative plasmids). CRISPR clusters contain sequences complementary to antecedent mobile elements and target invading nucleic acids. CRISPR clusters are transcribed and processed into CRISPR RNA (crRNA). Functions as a ssRNA-specific endoribonuclease. Involved in the integration of spacer DNA into the CRISPR cassette.</text>
</comment>
<dbReference type="OrthoDB" id="9798176at2"/>
<dbReference type="CDD" id="cd09725">
    <property type="entry name" value="Cas2_I_II_III"/>
    <property type="match status" value="1"/>
</dbReference>
<comment type="similarity">
    <text evidence="2 9">Belongs to the CRISPR-associated endoribonuclease Cas2 protein family.</text>
</comment>
<dbReference type="Proteomes" id="UP000271272">
    <property type="component" value="Unassembled WGS sequence"/>
</dbReference>
<feature type="binding site" evidence="9">
    <location>
        <position position="14"/>
    </location>
    <ligand>
        <name>Mg(2+)</name>
        <dbReference type="ChEBI" id="CHEBI:18420"/>
        <note>catalytic</note>
    </ligand>
</feature>
<dbReference type="AlphaFoldDB" id="A0A3P1V7Z4"/>
<keyword evidence="8 9" id="KW-0051">Antiviral defense</keyword>
<evidence type="ECO:0000256" key="8">
    <source>
        <dbReference type="ARBA" id="ARBA00023118"/>
    </source>
</evidence>
<evidence type="ECO:0000256" key="9">
    <source>
        <dbReference type="HAMAP-Rule" id="MF_01471"/>
    </source>
</evidence>
<dbReference type="GO" id="GO:0046872">
    <property type="term" value="F:metal ion binding"/>
    <property type="evidence" value="ECO:0007669"/>
    <property type="project" value="UniProtKB-UniRule"/>
</dbReference>
<keyword evidence="11" id="KW-1185">Reference proteome</keyword>
<dbReference type="Pfam" id="PF09827">
    <property type="entry name" value="CRISPR_Cas2"/>
    <property type="match status" value="1"/>
</dbReference>